<sequence>MEITTDITGSHNENFSDTYQLLRQEFAIEPTGYIDFQLNNFEVFKQCSAVELHSSYVIETGRDRCYILFVETCTKSQGADGRITENRELQTWALAYLKHNFGRVKIRRETFTDKLFELMFPLEVDFKEDKTFSNAFYVLADDKSKAINGITRDFRNAVMDIREDDFVIEIADHTLIIGNRKPISGQKAIHLAEFVVRLVDIY</sequence>
<evidence type="ECO:0008006" key="3">
    <source>
        <dbReference type="Google" id="ProtNLM"/>
    </source>
</evidence>
<dbReference type="Proteomes" id="UP001501436">
    <property type="component" value="Unassembled WGS sequence"/>
</dbReference>
<reference evidence="2" key="1">
    <citation type="journal article" date="2019" name="Int. J. Syst. Evol. Microbiol.">
        <title>The Global Catalogue of Microorganisms (GCM) 10K type strain sequencing project: providing services to taxonomists for standard genome sequencing and annotation.</title>
        <authorList>
            <consortium name="The Broad Institute Genomics Platform"/>
            <consortium name="The Broad Institute Genome Sequencing Center for Infectious Disease"/>
            <person name="Wu L."/>
            <person name="Ma J."/>
        </authorList>
    </citation>
    <scope>NUCLEOTIDE SEQUENCE [LARGE SCALE GENOMIC DNA]</scope>
    <source>
        <strain evidence="2">JCM 18283</strain>
    </source>
</reference>
<protein>
    <recommendedName>
        <fullName evidence="3">DUF1828 domain-containing protein</fullName>
    </recommendedName>
</protein>
<evidence type="ECO:0000313" key="1">
    <source>
        <dbReference type="EMBL" id="GAA4926016.1"/>
    </source>
</evidence>
<accession>A0ABP9G8I2</accession>
<dbReference type="EMBL" id="BAABJI010000004">
    <property type="protein sequence ID" value="GAA4926016.1"/>
    <property type="molecule type" value="Genomic_DNA"/>
</dbReference>
<gene>
    <name evidence="1" type="ORF">GCM10023313_33070</name>
</gene>
<comment type="caution">
    <text evidence="1">The sequence shown here is derived from an EMBL/GenBank/DDBJ whole genome shotgun (WGS) entry which is preliminary data.</text>
</comment>
<proteinExistence type="predicted"/>
<keyword evidence="2" id="KW-1185">Reference proteome</keyword>
<organism evidence="1 2">
    <name type="scientific">Mucilaginibacter defluvii</name>
    <dbReference type="NCBI Taxonomy" id="1196019"/>
    <lineage>
        <taxon>Bacteria</taxon>
        <taxon>Pseudomonadati</taxon>
        <taxon>Bacteroidota</taxon>
        <taxon>Sphingobacteriia</taxon>
        <taxon>Sphingobacteriales</taxon>
        <taxon>Sphingobacteriaceae</taxon>
        <taxon>Mucilaginibacter</taxon>
    </lineage>
</organism>
<evidence type="ECO:0000313" key="2">
    <source>
        <dbReference type="Proteomes" id="UP001501436"/>
    </source>
</evidence>
<dbReference type="RefSeq" id="WP_345332920.1">
    <property type="nucleotide sequence ID" value="NZ_BAABJI010000004.1"/>
</dbReference>
<name>A0ABP9G8I2_9SPHI</name>